<dbReference type="PROSITE" id="PS51273">
    <property type="entry name" value="GATASE_TYPE_1"/>
    <property type="match status" value="1"/>
</dbReference>
<evidence type="ECO:0000313" key="2">
    <source>
        <dbReference type="Proteomes" id="UP000011728"/>
    </source>
</evidence>
<sequence length="238" mass="27021">MKPIIGLALSSRVKPKKVYSVINNDYIKAVQKAGGIPVLIPFSDNLENIKVYTNKIQGIIFTGGEDISPLFYNEEPIKEVQCIIEKRDIFELELFKEVYKKQIPILGVCRGLQLINVALGGSLYQDINVQIHNSNGHLPKYALRSNLYHSVKIEKGSELFVIFKTEDLKVNSFHHQSIKKLGKDLRVTAHSSDGVIEGIESLKEKFLVGVQWHPENLVERHSEFLKLFQALIDNAREI</sequence>
<reference evidence="1 2" key="1">
    <citation type="submission" date="2013-02" db="EMBL/GenBank/DDBJ databases">
        <title>Genome sequence of Clostridium saccharoperbutylacetonicum N1-4(HMT).</title>
        <authorList>
            <person name="Poehlein A."/>
            <person name="Daniel R."/>
        </authorList>
    </citation>
    <scope>NUCLEOTIDE SEQUENCE [LARGE SCALE GENOMIC DNA]</scope>
    <source>
        <strain evidence="2">N1-4(HMT)</strain>
    </source>
</reference>
<dbReference type="OrthoDB" id="9813383at2"/>
<dbReference type="Pfam" id="PF07722">
    <property type="entry name" value="Peptidase_C26"/>
    <property type="match status" value="1"/>
</dbReference>
<dbReference type="GO" id="GO:0016740">
    <property type="term" value="F:transferase activity"/>
    <property type="evidence" value="ECO:0007669"/>
    <property type="project" value="UniProtKB-KW"/>
</dbReference>
<dbReference type="Proteomes" id="UP000011728">
    <property type="component" value="Chromosome"/>
</dbReference>
<dbReference type="PANTHER" id="PTHR43235:SF1">
    <property type="entry name" value="GLUTAMINE AMIDOTRANSFERASE PB2B2.05-RELATED"/>
    <property type="match status" value="1"/>
</dbReference>
<dbReference type="EMBL" id="CP004121">
    <property type="protein sequence ID" value="AGF55211.1"/>
    <property type="molecule type" value="Genomic_DNA"/>
</dbReference>
<dbReference type="PANTHER" id="PTHR43235">
    <property type="entry name" value="GLUTAMINE AMIDOTRANSFERASE PB2B2.05-RELATED"/>
    <property type="match status" value="1"/>
</dbReference>
<dbReference type="eggNOG" id="COG2071">
    <property type="taxonomic scope" value="Bacteria"/>
</dbReference>
<keyword evidence="2" id="KW-1185">Reference proteome</keyword>
<dbReference type="InterPro" id="IPR029062">
    <property type="entry name" value="Class_I_gatase-like"/>
</dbReference>
<keyword evidence="1" id="KW-0808">Transferase</keyword>
<dbReference type="InterPro" id="IPR011697">
    <property type="entry name" value="Peptidase_C26"/>
</dbReference>
<dbReference type="CDD" id="cd01745">
    <property type="entry name" value="GATase1_2"/>
    <property type="match status" value="1"/>
</dbReference>
<dbReference type="GO" id="GO:0005829">
    <property type="term" value="C:cytosol"/>
    <property type="evidence" value="ECO:0007669"/>
    <property type="project" value="TreeGrafter"/>
</dbReference>
<dbReference type="AlphaFoldDB" id="M1MK72"/>
<dbReference type="STRING" id="36745.CLSAP_14070"/>
<organism evidence="1 2">
    <name type="scientific">Clostridium saccharoperbutylacetonicum N1-4(HMT)</name>
    <dbReference type="NCBI Taxonomy" id="931276"/>
    <lineage>
        <taxon>Bacteria</taxon>
        <taxon>Bacillati</taxon>
        <taxon>Bacillota</taxon>
        <taxon>Clostridia</taxon>
        <taxon>Eubacteriales</taxon>
        <taxon>Clostridiaceae</taxon>
        <taxon>Clostridium</taxon>
    </lineage>
</organism>
<dbReference type="GO" id="GO:0016811">
    <property type="term" value="F:hydrolase activity, acting on carbon-nitrogen (but not peptide) bonds, in linear amides"/>
    <property type="evidence" value="ECO:0007669"/>
    <property type="project" value="InterPro"/>
</dbReference>
<dbReference type="FunFam" id="3.40.50.880:FF:000030">
    <property type="entry name" value="Gamma-glutamyl-gamma-aminobutyrate hydrolase PuuD"/>
    <property type="match status" value="1"/>
</dbReference>
<dbReference type="Gene3D" id="3.40.50.880">
    <property type="match status" value="1"/>
</dbReference>
<name>M1MK72_9CLOT</name>
<dbReference type="RefSeq" id="WP_015391533.1">
    <property type="nucleotide sequence ID" value="NC_020291.1"/>
</dbReference>
<accession>M1MK72</accession>
<dbReference type="KEGG" id="csr:Cspa_c14410"/>
<gene>
    <name evidence="1" type="ORF">Cspa_c14410</name>
</gene>
<evidence type="ECO:0000313" key="1">
    <source>
        <dbReference type="EMBL" id="AGF55211.1"/>
    </source>
</evidence>
<dbReference type="PATRIC" id="fig|931276.5.peg.1399"/>
<protein>
    <submittedName>
        <fullName evidence="1">Glutamine amidotransferase</fullName>
    </submittedName>
</protein>
<dbReference type="HOGENOM" id="CLU_030756_2_1_9"/>
<dbReference type="SUPFAM" id="SSF52317">
    <property type="entry name" value="Class I glutamine amidotransferase-like"/>
    <property type="match status" value="1"/>
</dbReference>
<dbReference type="InterPro" id="IPR044668">
    <property type="entry name" value="PuuD-like"/>
</dbReference>
<keyword evidence="1" id="KW-0315">Glutamine amidotransferase</keyword>
<proteinExistence type="predicted"/>